<dbReference type="Proteomes" id="UP000236291">
    <property type="component" value="Unassembled WGS sequence"/>
</dbReference>
<dbReference type="EMBL" id="ASHM01024412">
    <property type="protein sequence ID" value="PNX72258.1"/>
    <property type="molecule type" value="Genomic_DNA"/>
</dbReference>
<gene>
    <name evidence="3" type="ORF">L195_g028148</name>
</gene>
<proteinExistence type="predicted"/>
<evidence type="ECO:0000256" key="1">
    <source>
        <dbReference type="SAM" id="MobiDB-lite"/>
    </source>
</evidence>
<evidence type="ECO:0000313" key="3">
    <source>
        <dbReference type="EMBL" id="PNX72258.1"/>
    </source>
</evidence>
<organism evidence="3 4">
    <name type="scientific">Trifolium pratense</name>
    <name type="common">Red clover</name>
    <dbReference type="NCBI Taxonomy" id="57577"/>
    <lineage>
        <taxon>Eukaryota</taxon>
        <taxon>Viridiplantae</taxon>
        <taxon>Streptophyta</taxon>
        <taxon>Embryophyta</taxon>
        <taxon>Tracheophyta</taxon>
        <taxon>Spermatophyta</taxon>
        <taxon>Magnoliopsida</taxon>
        <taxon>eudicotyledons</taxon>
        <taxon>Gunneridae</taxon>
        <taxon>Pentapetalae</taxon>
        <taxon>rosids</taxon>
        <taxon>fabids</taxon>
        <taxon>Fabales</taxon>
        <taxon>Fabaceae</taxon>
        <taxon>Papilionoideae</taxon>
        <taxon>50 kb inversion clade</taxon>
        <taxon>NPAAA clade</taxon>
        <taxon>Hologalegina</taxon>
        <taxon>IRL clade</taxon>
        <taxon>Trifolieae</taxon>
        <taxon>Trifolium</taxon>
    </lineage>
</organism>
<reference evidence="3 4" key="1">
    <citation type="journal article" date="2014" name="Am. J. Bot.">
        <title>Genome assembly and annotation for red clover (Trifolium pratense; Fabaceae).</title>
        <authorList>
            <person name="Istvanek J."/>
            <person name="Jaros M."/>
            <person name="Krenek A."/>
            <person name="Repkova J."/>
        </authorList>
    </citation>
    <scope>NUCLEOTIDE SEQUENCE [LARGE SCALE GENOMIC DNA]</scope>
    <source>
        <strain evidence="4">cv. Tatra</strain>
        <tissue evidence="3">Young leaves</tissue>
    </source>
</reference>
<evidence type="ECO:0000259" key="2">
    <source>
        <dbReference type="Pfam" id="PF24924"/>
    </source>
</evidence>
<feature type="region of interest" description="Disordered" evidence="1">
    <location>
        <begin position="119"/>
        <end position="145"/>
    </location>
</feature>
<comment type="caution">
    <text evidence="3">The sequence shown here is derived from an EMBL/GenBank/DDBJ whole genome shotgun (WGS) entry which is preliminary data.</text>
</comment>
<evidence type="ECO:0000313" key="4">
    <source>
        <dbReference type="Proteomes" id="UP000236291"/>
    </source>
</evidence>
<dbReference type="Pfam" id="PF24924">
    <property type="entry name" value="DUF7745"/>
    <property type="match status" value="1"/>
</dbReference>
<dbReference type="AlphaFoldDB" id="A0A2K3L157"/>
<sequence>GKCPYVEIGHPPKLKTSVEALNFEVPEFASNVKNRGNIPGFLRSYLEKKAWEFSTSRDMKTFITCEPSLFMGKVNKKRSDWKRKADTVKETYRQWVKERVQEVKLPFIVKAPIPRRSPEPIPISIEEADELKSTNAQLNKEKEEL</sequence>
<protein>
    <recommendedName>
        <fullName evidence="2">DUF7745 domain-containing protein</fullName>
    </recommendedName>
</protein>
<reference evidence="3 4" key="2">
    <citation type="journal article" date="2017" name="Front. Plant Sci.">
        <title>Gene Classification and Mining of Molecular Markers Useful in Red Clover (Trifolium pratense) Breeding.</title>
        <authorList>
            <person name="Istvanek J."/>
            <person name="Dluhosova J."/>
            <person name="Dluhos P."/>
            <person name="Patkova L."/>
            <person name="Nedelnik J."/>
            <person name="Repkova J."/>
        </authorList>
    </citation>
    <scope>NUCLEOTIDE SEQUENCE [LARGE SCALE GENOMIC DNA]</scope>
    <source>
        <strain evidence="4">cv. Tatra</strain>
        <tissue evidence="3">Young leaves</tissue>
    </source>
</reference>
<dbReference type="InterPro" id="IPR056647">
    <property type="entry name" value="DUF7745"/>
</dbReference>
<feature type="non-terminal residue" evidence="3">
    <location>
        <position position="1"/>
    </location>
</feature>
<accession>A0A2K3L157</accession>
<feature type="domain" description="DUF7745" evidence="2">
    <location>
        <begin position="2"/>
        <end position="63"/>
    </location>
</feature>
<name>A0A2K3L157_TRIPR</name>